<dbReference type="AlphaFoldDB" id="A0AAD6ZXJ4"/>
<name>A0AAD6ZXJ4_9AGAR</name>
<dbReference type="Pfam" id="PF01753">
    <property type="entry name" value="zf-MYND"/>
    <property type="match status" value="1"/>
</dbReference>
<evidence type="ECO:0000313" key="7">
    <source>
        <dbReference type="Proteomes" id="UP001218218"/>
    </source>
</evidence>
<evidence type="ECO:0000256" key="4">
    <source>
        <dbReference type="PROSITE-ProRule" id="PRU00134"/>
    </source>
</evidence>
<keyword evidence="2 4" id="KW-0863">Zinc-finger</keyword>
<evidence type="ECO:0000259" key="5">
    <source>
        <dbReference type="PROSITE" id="PS50865"/>
    </source>
</evidence>
<feature type="domain" description="MYND-type" evidence="5">
    <location>
        <begin position="181"/>
        <end position="222"/>
    </location>
</feature>
<dbReference type="Proteomes" id="UP001218218">
    <property type="component" value="Unassembled WGS sequence"/>
</dbReference>
<dbReference type="EMBL" id="JARIHO010000024">
    <property type="protein sequence ID" value="KAJ7342954.1"/>
    <property type="molecule type" value="Genomic_DNA"/>
</dbReference>
<protein>
    <recommendedName>
        <fullName evidence="5">MYND-type domain-containing protein</fullName>
    </recommendedName>
</protein>
<accession>A0AAD6ZXJ4</accession>
<evidence type="ECO:0000256" key="1">
    <source>
        <dbReference type="ARBA" id="ARBA00022723"/>
    </source>
</evidence>
<sequence>MQNISQAVANSKSDMANISRLCCVPPVTRNHPSLVSALDIDGVPPPAEGVLDRPFEVELYLCSLIQYLNVSPGYPWTVQALQAGLLRHVITSSAKMATALDAGKYPELLGTVLLRSLVFYPVIAEMKKSFSQLETLSRSDEFSGSVLYGHWIVLKAFVDERVKALDTWETSGRASSLACDNMECDKVDKKVLSRRCAVCHTAAYCSRECQRADWRDGHRDECHVLLSAHLTYAEIGLHYREKSFIRALLHSDYQRLRVVVSMLMLQFMTENPGASFFVAFDYTGATGVKLSVLTVSTLGPAMQIPHWGRLARAGGRLTLHAIRIGHGANWSNAMLPLRATSSQFFDGLVRIASSINGLQDSQVEALVRDLIETTDKENTEIH</sequence>
<dbReference type="Gene3D" id="6.10.140.2220">
    <property type="match status" value="1"/>
</dbReference>
<dbReference type="GO" id="GO:0008270">
    <property type="term" value="F:zinc ion binding"/>
    <property type="evidence" value="ECO:0007669"/>
    <property type="project" value="UniProtKB-KW"/>
</dbReference>
<keyword evidence="7" id="KW-1185">Reference proteome</keyword>
<proteinExistence type="predicted"/>
<dbReference type="InterPro" id="IPR002893">
    <property type="entry name" value="Znf_MYND"/>
</dbReference>
<keyword evidence="3" id="KW-0862">Zinc</keyword>
<evidence type="ECO:0000256" key="3">
    <source>
        <dbReference type="ARBA" id="ARBA00022833"/>
    </source>
</evidence>
<organism evidence="6 7">
    <name type="scientific">Mycena albidolilacea</name>
    <dbReference type="NCBI Taxonomy" id="1033008"/>
    <lineage>
        <taxon>Eukaryota</taxon>
        <taxon>Fungi</taxon>
        <taxon>Dikarya</taxon>
        <taxon>Basidiomycota</taxon>
        <taxon>Agaricomycotina</taxon>
        <taxon>Agaricomycetes</taxon>
        <taxon>Agaricomycetidae</taxon>
        <taxon>Agaricales</taxon>
        <taxon>Marasmiineae</taxon>
        <taxon>Mycenaceae</taxon>
        <taxon>Mycena</taxon>
    </lineage>
</organism>
<gene>
    <name evidence="6" type="ORF">DFH08DRAFT_1081927</name>
</gene>
<evidence type="ECO:0000313" key="6">
    <source>
        <dbReference type="EMBL" id="KAJ7342954.1"/>
    </source>
</evidence>
<reference evidence="6" key="1">
    <citation type="submission" date="2023-03" db="EMBL/GenBank/DDBJ databases">
        <title>Massive genome expansion in bonnet fungi (Mycena s.s.) driven by repeated elements and novel gene families across ecological guilds.</title>
        <authorList>
            <consortium name="Lawrence Berkeley National Laboratory"/>
            <person name="Harder C.B."/>
            <person name="Miyauchi S."/>
            <person name="Viragh M."/>
            <person name="Kuo A."/>
            <person name="Thoen E."/>
            <person name="Andreopoulos B."/>
            <person name="Lu D."/>
            <person name="Skrede I."/>
            <person name="Drula E."/>
            <person name="Henrissat B."/>
            <person name="Morin E."/>
            <person name="Kohler A."/>
            <person name="Barry K."/>
            <person name="LaButti K."/>
            <person name="Morin E."/>
            <person name="Salamov A."/>
            <person name="Lipzen A."/>
            <person name="Mereny Z."/>
            <person name="Hegedus B."/>
            <person name="Baldrian P."/>
            <person name="Stursova M."/>
            <person name="Weitz H."/>
            <person name="Taylor A."/>
            <person name="Grigoriev I.V."/>
            <person name="Nagy L.G."/>
            <person name="Martin F."/>
            <person name="Kauserud H."/>
        </authorList>
    </citation>
    <scope>NUCLEOTIDE SEQUENCE</scope>
    <source>
        <strain evidence="6">CBHHK002</strain>
    </source>
</reference>
<keyword evidence="1" id="KW-0479">Metal-binding</keyword>
<comment type="caution">
    <text evidence="6">The sequence shown here is derived from an EMBL/GenBank/DDBJ whole genome shotgun (WGS) entry which is preliminary data.</text>
</comment>
<dbReference type="PROSITE" id="PS50865">
    <property type="entry name" value="ZF_MYND_2"/>
    <property type="match status" value="1"/>
</dbReference>
<evidence type="ECO:0000256" key="2">
    <source>
        <dbReference type="ARBA" id="ARBA00022771"/>
    </source>
</evidence>
<dbReference type="SUPFAM" id="SSF144232">
    <property type="entry name" value="HIT/MYND zinc finger-like"/>
    <property type="match status" value="1"/>
</dbReference>